<dbReference type="GO" id="GO:0055085">
    <property type="term" value="P:transmembrane transport"/>
    <property type="evidence" value="ECO:0007669"/>
    <property type="project" value="InterPro"/>
</dbReference>
<evidence type="ECO:0000256" key="6">
    <source>
        <dbReference type="ARBA" id="ARBA00023136"/>
    </source>
</evidence>
<dbReference type="EMBL" id="AP022869">
    <property type="protein sequence ID" value="BCB71860.1"/>
    <property type="molecule type" value="Genomic_DNA"/>
</dbReference>
<name>A0A6F8XER2_9GAMM</name>
<feature type="transmembrane region" description="Helical" evidence="7">
    <location>
        <begin position="137"/>
        <end position="159"/>
    </location>
</feature>
<feature type="transmembrane region" description="Helical" evidence="7">
    <location>
        <begin position="23"/>
        <end position="43"/>
    </location>
</feature>
<keyword evidence="6 7" id="KW-0472">Membrane</keyword>
<feature type="transmembrane region" description="Helical" evidence="7">
    <location>
        <begin position="109"/>
        <end position="131"/>
    </location>
</feature>
<dbReference type="Proteomes" id="UP000501053">
    <property type="component" value="Chromosome"/>
</dbReference>
<evidence type="ECO:0000256" key="5">
    <source>
        <dbReference type="ARBA" id="ARBA00022989"/>
    </source>
</evidence>
<accession>A0A6F8XER2</accession>
<evidence type="ECO:0000256" key="1">
    <source>
        <dbReference type="ARBA" id="ARBA00004651"/>
    </source>
</evidence>
<protein>
    <submittedName>
        <fullName evidence="9">ABC transporter permease</fullName>
    </submittedName>
</protein>
<proteinExistence type="inferred from homology"/>
<keyword evidence="5 7" id="KW-1133">Transmembrane helix</keyword>
<feature type="domain" description="ABC transmembrane type-1" evidence="8">
    <location>
        <begin position="71"/>
        <end position="251"/>
    </location>
</feature>
<evidence type="ECO:0000256" key="3">
    <source>
        <dbReference type="ARBA" id="ARBA00022475"/>
    </source>
</evidence>
<organism evidence="9 10">
    <name type="scientific">Vreelandella aquamarina</name>
    <dbReference type="NCBI Taxonomy" id="77097"/>
    <lineage>
        <taxon>Bacteria</taxon>
        <taxon>Pseudomonadati</taxon>
        <taxon>Pseudomonadota</taxon>
        <taxon>Gammaproteobacteria</taxon>
        <taxon>Oceanospirillales</taxon>
        <taxon>Halomonadaceae</taxon>
        <taxon>Vreelandella</taxon>
    </lineage>
</organism>
<dbReference type="PANTHER" id="PTHR30151:SF0">
    <property type="entry name" value="ABC TRANSPORTER PERMEASE PROTEIN MJ0413-RELATED"/>
    <property type="match status" value="1"/>
</dbReference>
<evidence type="ECO:0000313" key="10">
    <source>
        <dbReference type="Proteomes" id="UP000501053"/>
    </source>
</evidence>
<keyword evidence="2 7" id="KW-0813">Transport</keyword>
<dbReference type="GO" id="GO:0005886">
    <property type="term" value="C:plasma membrane"/>
    <property type="evidence" value="ECO:0007669"/>
    <property type="project" value="UniProtKB-SubCell"/>
</dbReference>
<dbReference type="InterPro" id="IPR035906">
    <property type="entry name" value="MetI-like_sf"/>
</dbReference>
<sequence length="265" mass="28870">MTLCVGTIKAFFMTVNSKLIERLAPWIAVVVLVMIWEVTVRLFNVPSFIFPGALETAQALITYAGPIGQHSWQTFWTTLIGFGLGVAVGLVLGFIIGSSRFLYNACYPLLVGFNAIPKVAFVPILVVWFGIGSVPAILTAFLICFFPIVVNVATGLATLEPEMEDVLRVLGARRMDVLLKVGLPRSLPYFFASLKIAITLAFVGTVVSETVASNQGIGYLMMSAGSQMRMGLVFAGLLVISAMAMVMYELFAQLEKRMTAWAHRS</sequence>
<keyword evidence="4 7" id="KW-0812">Transmembrane</keyword>
<comment type="subcellular location">
    <subcellularLocation>
        <location evidence="1 7">Cell membrane</location>
        <topology evidence="1 7">Multi-pass membrane protein</topology>
    </subcellularLocation>
</comment>
<dbReference type="Gene3D" id="1.10.3720.10">
    <property type="entry name" value="MetI-like"/>
    <property type="match status" value="1"/>
</dbReference>
<evidence type="ECO:0000256" key="4">
    <source>
        <dbReference type="ARBA" id="ARBA00022692"/>
    </source>
</evidence>
<dbReference type="InterPro" id="IPR000515">
    <property type="entry name" value="MetI-like"/>
</dbReference>
<dbReference type="SUPFAM" id="SSF161098">
    <property type="entry name" value="MetI-like"/>
    <property type="match status" value="1"/>
</dbReference>
<comment type="similarity">
    <text evidence="7">Belongs to the binding-protein-dependent transport system permease family.</text>
</comment>
<gene>
    <name evidence="9" type="ORF">HMEPL2_22110</name>
</gene>
<feature type="transmembrane region" description="Helical" evidence="7">
    <location>
        <begin position="228"/>
        <end position="248"/>
    </location>
</feature>
<evidence type="ECO:0000256" key="2">
    <source>
        <dbReference type="ARBA" id="ARBA00022448"/>
    </source>
</evidence>
<dbReference type="Pfam" id="PF00528">
    <property type="entry name" value="BPD_transp_1"/>
    <property type="match status" value="1"/>
</dbReference>
<evidence type="ECO:0000313" key="9">
    <source>
        <dbReference type="EMBL" id="BCB71860.1"/>
    </source>
</evidence>
<dbReference type="PANTHER" id="PTHR30151">
    <property type="entry name" value="ALKANE SULFONATE ABC TRANSPORTER-RELATED, MEMBRANE SUBUNIT"/>
    <property type="match status" value="1"/>
</dbReference>
<keyword evidence="10" id="KW-1185">Reference proteome</keyword>
<evidence type="ECO:0000259" key="8">
    <source>
        <dbReference type="PROSITE" id="PS50928"/>
    </source>
</evidence>
<feature type="transmembrane region" description="Helical" evidence="7">
    <location>
        <begin position="75"/>
        <end position="97"/>
    </location>
</feature>
<keyword evidence="3" id="KW-1003">Cell membrane</keyword>
<reference evidence="9 10" key="1">
    <citation type="submission" date="2020-03" db="EMBL/GenBank/DDBJ databases">
        <title>Complete Genome Sequence of Halomonas meridiana strain Eplume2, isolated from hydrothermal-plume in the north east Pacific Ocean.</title>
        <authorList>
            <person name="Kurihara Y."/>
            <person name="Kawai S."/>
            <person name="Sakai A."/>
            <person name="Galipon J."/>
            <person name="Arakawa K."/>
        </authorList>
    </citation>
    <scope>NUCLEOTIDE SEQUENCE [LARGE SCALE GENOMIC DNA]</scope>
    <source>
        <strain evidence="9 10">Eplume2</strain>
    </source>
</reference>
<dbReference type="PROSITE" id="PS50928">
    <property type="entry name" value="ABC_TM1"/>
    <property type="match status" value="1"/>
</dbReference>
<dbReference type="AlphaFoldDB" id="A0A6F8XER2"/>
<dbReference type="CDD" id="cd06261">
    <property type="entry name" value="TM_PBP2"/>
    <property type="match status" value="1"/>
</dbReference>
<feature type="transmembrane region" description="Helical" evidence="7">
    <location>
        <begin position="189"/>
        <end position="208"/>
    </location>
</feature>
<evidence type="ECO:0000256" key="7">
    <source>
        <dbReference type="RuleBase" id="RU363032"/>
    </source>
</evidence>